<gene>
    <name evidence="7" type="ORF">K1X11_004295</name>
</gene>
<dbReference type="PANTHER" id="PTHR11911:SF111">
    <property type="entry name" value="INOSINE-5'-MONOPHOSPHATE DEHYDROGENASE"/>
    <property type="match status" value="1"/>
</dbReference>
<accession>A0ABZ1CBB7</accession>
<dbReference type="InterPro" id="IPR000644">
    <property type="entry name" value="CBS_dom"/>
</dbReference>
<sequence>MTKVATSPAAAFDADFYQTADAFFAANRPVGLTFDDVSLATLYSEILPKDAETSTTLSEQVRLSIPIISSDMDTVTEARMAIAMALNGGLGLIHYNMPAREQVKEVARVKRHIHGLIQDPITVRPDLHIGDVLDLIEAKNYEFRTFPVVNEKGKLVGLLSGSSVRERYRAKPVAEAMTARADIHTVSVDALKNDPIAAADAFFTQHVGIHKMLVVDNDDHLRGLATISDIERITTEAGSRRKAARDADFRLIVGAALAPVRQADGSLDRDRIIDHVSQLVAEHIDCVAVSTAHGHTAGVGDMVRLVRDAFPHLTIIAGNVTSGAGVEYLADCGANAIKVGQGPGSICTTRIVAGVGIPQLTALHVAANGARAKGVKIIADGGITKSGDIVKALTLADAVILGGLLAGCREAPGEIMEINGKIYKQYRGMGSLAAMKDGSAARYGHNKDDKTRKLTAEGIEALKEVSGSLDDVLGNLVGGLQSGMGYLGAGNLPTLRQNARYIRVSPAGQKESTPHDVIEIKAGVSS</sequence>
<evidence type="ECO:0000313" key="7">
    <source>
        <dbReference type="EMBL" id="WRQ88612.1"/>
    </source>
</evidence>
<evidence type="ECO:0000256" key="5">
    <source>
        <dbReference type="PROSITE-ProRule" id="PRU00703"/>
    </source>
</evidence>
<evidence type="ECO:0000256" key="3">
    <source>
        <dbReference type="ARBA" id="ARBA00023002"/>
    </source>
</evidence>
<reference evidence="7 8" key="1">
    <citation type="submission" date="2023-12" db="EMBL/GenBank/DDBJ databases">
        <title>Description of an unclassified Opitutus bacterium of Verrucomicrobiota.</title>
        <authorList>
            <person name="Zhang D.-F."/>
        </authorList>
    </citation>
    <scope>NUCLEOTIDE SEQUENCE [LARGE SCALE GENOMIC DNA]</scope>
    <source>
        <strain evidence="7 8">WL0086</strain>
    </source>
</reference>
<organism evidence="7 8">
    <name type="scientific">Actomonas aquatica</name>
    <dbReference type="NCBI Taxonomy" id="2866162"/>
    <lineage>
        <taxon>Bacteria</taxon>
        <taxon>Pseudomonadati</taxon>
        <taxon>Verrucomicrobiota</taxon>
        <taxon>Opitutia</taxon>
        <taxon>Opitutales</taxon>
        <taxon>Opitutaceae</taxon>
        <taxon>Actomonas</taxon>
    </lineage>
</organism>
<dbReference type="InterPro" id="IPR046342">
    <property type="entry name" value="CBS_dom_sf"/>
</dbReference>
<keyword evidence="8" id="KW-1185">Reference proteome</keyword>
<dbReference type="PIRSF" id="PIRSF000130">
    <property type="entry name" value="IMPDH"/>
    <property type="match status" value="1"/>
</dbReference>
<dbReference type="SUPFAM" id="SSF51412">
    <property type="entry name" value="Inosine monophosphate dehydrogenase (IMPDH)"/>
    <property type="match status" value="1"/>
</dbReference>
<dbReference type="PANTHER" id="PTHR11911">
    <property type="entry name" value="INOSINE-5-MONOPHOSPHATE DEHYDROGENASE RELATED"/>
    <property type="match status" value="1"/>
</dbReference>
<feature type="domain" description="CBS" evidence="6">
    <location>
        <begin position="116"/>
        <end position="175"/>
    </location>
</feature>
<protein>
    <submittedName>
        <fullName evidence="7">IMP dehydrogenase</fullName>
    </submittedName>
</protein>
<feature type="domain" description="CBS" evidence="6">
    <location>
        <begin position="177"/>
        <end position="240"/>
    </location>
</feature>
<evidence type="ECO:0000313" key="8">
    <source>
        <dbReference type="Proteomes" id="UP000738431"/>
    </source>
</evidence>
<evidence type="ECO:0000256" key="1">
    <source>
        <dbReference type="ARBA" id="ARBA00005502"/>
    </source>
</evidence>
<dbReference type="SMART" id="SM01240">
    <property type="entry name" value="IMPDH"/>
    <property type="match status" value="1"/>
</dbReference>
<dbReference type="CDD" id="cd00381">
    <property type="entry name" value="IMPDH"/>
    <property type="match status" value="1"/>
</dbReference>
<evidence type="ECO:0000259" key="6">
    <source>
        <dbReference type="PROSITE" id="PS51371"/>
    </source>
</evidence>
<dbReference type="Pfam" id="PF00478">
    <property type="entry name" value="IMPDH"/>
    <property type="match status" value="1"/>
</dbReference>
<proteinExistence type="inferred from homology"/>
<name>A0ABZ1CBB7_9BACT</name>
<dbReference type="Pfam" id="PF00571">
    <property type="entry name" value="CBS"/>
    <property type="match status" value="1"/>
</dbReference>
<comment type="similarity">
    <text evidence="1">Belongs to the IMPDH/GMPR family.</text>
</comment>
<keyword evidence="3" id="KW-0560">Oxidoreductase</keyword>
<evidence type="ECO:0000256" key="2">
    <source>
        <dbReference type="ARBA" id="ARBA00022723"/>
    </source>
</evidence>
<keyword evidence="2" id="KW-0479">Metal-binding</keyword>
<dbReference type="PROSITE" id="PS51371">
    <property type="entry name" value="CBS"/>
    <property type="match status" value="2"/>
</dbReference>
<dbReference type="Proteomes" id="UP000738431">
    <property type="component" value="Chromosome"/>
</dbReference>
<dbReference type="InterPro" id="IPR013785">
    <property type="entry name" value="Aldolase_TIM"/>
</dbReference>
<dbReference type="InterPro" id="IPR005990">
    <property type="entry name" value="IMP_DH"/>
</dbReference>
<dbReference type="RefSeq" id="WP_221031716.1">
    <property type="nucleotide sequence ID" value="NZ_CP139781.1"/>
</dbReference>
<dbReference type="SMART" id="SM00116">
    <property type="entry name" value="CBS"/>
    <property type="match status" value="2"/>
</dbReference>
<dbReference type="CDD" id="cd04601">
    <property type="entry name" value="CBS_pair_IMPDH"/>
    <property type="match status" value="1"/>
</dbReference>
<dbReference type="Gene3D" id="3.20.20.70">
    <property type="entry name" value="Aldolase class I"/>
    <property type="match status" value="1"/>
</dbReference>
<keyword evidence="4 5" id="KW-0129">CBS domain</keyword>
<dbReference type="SUPFAM" id="SSF54631">
    <property type="entry name" value="CBS-domain pair"/>
    <property type="match status" value="1"/>
</dbReference>
<evidence type="ECO:0000256" key="4">
    <source>
        <dbReference type="ARBA" id="ARBA00023122"/>
    </source>
</evidence>
<dbReference type="EMBL" id="CP139781">
    <property type="protein sequence ID" value="WRQ88612.1"/>
    <property type="molecule type" value="Genomic_DNA"/>
</dbReference>
<dbReference type="InterPro" id="IPR001093">
    <property type="entry name" value="IMP_DH_GMPRt"/>
</dbReference>